<evidence type="ECO:0000313" key="3">
    <source>
        <dbReference type="Proteomes" id="UP001595625"/>
    </source>
</evidence>
<accession>A0ABV7KMM1</accession>
<dbReference type="RefSeq" id="WP_117314274.1">
    <property type="nucleotide sequence ID" value="NZ_JBHRUJ010000010.1"/>
</dbReference>
<evidence type="ECO:0000313" key="2">
    <source>
        <dbReference type="EMBL" id="MFC3210687.1"/>
    </source>
</evidence>
<organism evidence="2 3">
    <name type="scientific">Planomicrobium okeanokoites</name>
    <name type="common">Planococcus okeanokoites</name>
    <name type="synonym">Flavobacterium okeanokoites</name>
    <dbReference type="NCBI Taxonomy" id="244"/>
    <lineage>
        <taxon>Bacteria</taxon>
        <taxon>Bacillati</taxon>
        <taxon>Bacillota</taxon>
        <taxon>Bacilli</taxon>
        <taxon>Bacillales</taxon>
        <taxon>Caryophanaceae</taxon>
        <taxon>Planomicrobium</taxon>
    </lineage>
</organism>
<evidence type="ECO:0000259" key="1">
    <source>
        <dbReference type="Pfam" id="PF13529"/>
    </source>
</evidence>
<proteinExistence type="predicted"/>
<dbReference type="EMBL" id="JBHRUJ010000010">
    <property type="protein sequence ID" value="MFC3210687.1"/>
    <property type="molecule type" value="Genomic_DNA"/>
</dbReference>
<dbReference type="Pfam" id="PF13529">
    <property type="entry name" value="Peptidase_C39_2"/>
    <property type="match status" value="1"/>
</dbReference>
<feature type="domain" description="Peptidase C39-like" evidence="1">
    <location>
        <begin position="209"/>
        <end position="349"/>
    </location>
</feature>
<comment type="caution">
    <text evidence="2">The sequence shown here is derived from an EMBL/GenBank/DDBJ whole genome shotgun (WGS) entry which is preliminary data.</text>
</comment>
<sequence length="375" mass="42088">MKKNLQLVLCLMFLLLFLILGIGTVSASEREGKTMDVKTTQETVKNFVENKQNVWGLEIADIDIKYISELRGLDEEINSYYFHVKSEGNLEGYVLASANTKFDPIFEYGTFDTNVDDYIGEKIQGNNKVAYYLGAGEIEVSTNGNELKKKLKAKKDGLVELLNNEGEYEEAARVADIPIGLESNQEVIPESEMTDGFNALAAGPKTLQVYRVYQREPGVNHPNSACGPAAGASISNYYNDYRYFNVRDSTYYGGAANFIDHLYYDMNSATWGTNAYAFANGLKLHLNHSMTGWYSVSSTTPTFSQMMTAINANYPVAMVSPYLADDTYHWRVIKGYDNLDGSYIAYVDPDGSYSGTRWSSWSTWASKIDTVYLRR</sequence>
<keyword evidence="3" id="KW-1185">Reference proteome</keyword>
<dbReference type="InterPro" id="IPR039564">
    <property type="entry name" value="Peptidase_C39-like"/>
</dbReference>
<dbReference type="Proteomes" id="UP001595625">
    <property type="component" value="Unassembled WGS sequence"/>
</dbReference>
<gene>
    <name evidence="2" type="ORF">ACFOEJ_06370</name>
</gene>
<reference evidence="3" key="1">
    <citation type="journal article" date="2019" name="Int. J. Syst. Evol. Microbiol.">
        <title>The Global Catalogue of Microorganisms (GCM) 10K type strain sequencing project: providing services to taxonomists for standard genome sequencing and annotation.</title>
        <authorList>
            <consortium name="The Broad Institute Genomics Platform"/>
            <consortium name="The Broad Institute Genome Sequencing Center for Infectious Disease"/>
            <person name="Wu L."/>
            <person name="Ma J."/>
        </authorList>
    </citation>
    <scope>NUCLEOTIDE SEQUENCE [LARGE SCALE GENOMIC DNA]</scope>
    <source>
        <strain evidence="3">CCM 320</strain>
    </source>
</reference>
<protein>
    <submittedName>
        <fullName evidence="2">C39 family peptidase</fullName>
    </submittedName>
</protein>
<name>A0ABV7KMM1_PLAOK</name>